<dbReference type="CDD" id="cd01949">
    <property type="entry name" value="GGDEF"/>
    <property type="match status" value="1"/>
</dbReference>
<organism evidence="5 6">
    <name type="scientific">Crenothrix polyspora</name>
    <dbReference type="NCBI Taxonomy" id="360316"/>
    <lineage>
        <taxon>Bacteria</taxon>
        <taxon>Pseudomonadati</taxon>
        <taxon>Pseudomonadota</taxon>
        <taxon>Gammaproteobacteria</taxon>
        <taxon>Methylococcales</taxon>
        <taxon>Crenotrichaceae</taxon>
        <taxon>Crenothrix</taxon>
    </lineage>
</organism>
<sequence length="253" mass="28649">MAIFSSKINSLIPHNAYAYSNTLFDVEINQGVMSKYSCSYALKAGDQELGELTLMRSREFTDDELDLLENLLCSLLYPLKNATLYHQALKMAATDQLTQTLNRVSFNDTVKREMNWAKLNAADLSIIFLDIDHFKVINDQYGHDCGDSTLVAVAKLIKENLRKNDTIFRFGGEEFVILVNQTDLANAELLAKRIRIAIERNILVYDMKPVKVTASLGVSSLRSDDNFDAFIKRADNAMYKAKRSGRNRVFLAQ</sequence>
<dbReference type="Gene3D" id="3.30.70.270">
    <property type="match status" value="1"/>
</dbReference>
<dbReference type="GO" id="GO:0052621">
    <property type="term" value="F:diguanylate cyclase activity"/>
    <property type="evidence" value="ECO:0007669"/>
    <property type="project" value="UniProtKB-EC"/>
</dbReference>
<dbReference type="GO" id="GO:1902201">
    <property type="term" value="P:negative regulation of bacterial-type flagellum-dependent cell motility"/>
    <property type="evidence" value="ECO:0007669"/>
    <property type="project" value="TreeGrafter"/>
</dbReference>
<dbReference type="FunFam" id="3.30.70.270:FF:000001">
    <property type="entry name" value="Diguanylate cyclase domain protein"/>
    <property type="match status" value="1"/>
</dbReference>
<dbReference type="InterPro" id="IPR000160">
    <property type="entry name" value="GGDEF_dom"/>
</dbReference>
<dbReference type="AlphaFoldDB" id="A0A1R4HH29"/>
<reference evidence="6" key="1">
    <citation type="submission" date="2017-02" db="EMBL/GenBank/DDBJ databases">
        <authorList>
            <person name="Daims H."/>
        </authorList>
    </citation>
    <scope>NUCLEOTIDE SEQUENCE [LARGE SCALE GENOMIC DNA]</scope>
</reference>
<dbReference type="GO" id="GO:0043709">
    <property type="term" value="P:cell adhesion involved in single-species biofilm formation"/>
    <property type="evidence" value="ECO:0007669"/>
    <property type="project" value="TreeGrafter"/>
</dbReference>
<accession>A0A1R4HH29</accession>
<comment type="catalytic activity">
    <reaction evidence="3">
        <text>2 GTP = 3',3'-c-di-GMP + 2 diphosphate</text>
        <dbReference type="Rhea" id="RHEA:24898"/>
        <dbReference type="ChEBI" id="CHEBI:33019"/>
        <dbReference type="ChEBI" id="CHEBI:37565"/>
        <dbReference type="ChEBI" id="CHEBI:58805"/>
        <dbReference type="EC" id="2.7.7.65"/>
    </reaction>
</comment>
<comment type="cofactor">
    <cofactor evidence="1">
        <name>Mg(2+)</name>
        <dbReference type="ChEBI" id="CHEBI:18420"/>
    </cofactor>
</comment>
<keyword evidence="6" id="KW-1185">Reference proteome</keyword>
<dbReference type="Proteomes" id="UP000195442">
    <property type="component" value="Unassembled WGS sequence"/>
</dbReference>
<name>A0A1R4HH29_9GAMM</name>
<evidence type="ECO:0000259" key="4">
    <source>
        <dbReference type="PROSITE" id="PS50887"/>
    </source>
</evidence>
<evidence type="ECO:0000256" key="2">
    <source>
        <dbReference type="ARBA" id="ARBA00012528"/>
    </source>
</evidence>
<evidence type="ECO:0000313" key="6">
    <source>
        <dbReference type="Proteomes" id="UP000195442"/>
    </source>
</evidence>
<dbReference type="EMBL" id="FUKJ01000416">
    <property type="protein sequence ID" value="SJM95321.1"/>
    <property type="molecule type" value="Genomic_DNA"/>
</dbReference>
<dbReference type="GO" id="GO:0005886">
    <property type="term" value="C:plasma membrane"/>
    <property type="evidence" value="ECO:0007669"/>
    <property type="project" value="TreeGrafter"/>
</dbReference>
<dbReference type="InterPro" id="IPR029787">
    <property type="entry name" value="Nucleotide_cyclase"/>
</dbReference>
<dbReference type="PANTHER" id="PTHR45138:SF9">
    <property type="entry name" value="DIGUANYLATE CYCLASE DGCM-RELATED"/>
    <property type="match status" value="1"/>
</dbReference>
<dbReference type="NCBIfam" id="TIGR00254">
    <property type="entry name" value="GGDEF"/>
    <property type="match status" value="1"/>
</dbReference>
<dbReference type="PANTHER" id="PTHR45138">
    <property type="entry name" value="REGULATORY COMPONENTS OF SENSORY TRANSDUCTION SYSTEM"/>
    <property type="match status" value="1"/>
</dbReference>
<dbReference type="InterPro" id="IPR050469">
    <property type="entry name" value="Diguanylate_Cyclase"/>
</dbReference>
<evidence type="ECO:0000256" key="1">
    <source>
        <dbReference type="ARBA" id="ARBA00001946"/>
    </source>
</evidence>
<dbReference type="SUPFAM" id="SSF55073">
    <property type="entry name" value="Nucleotide cyclase"/>
    <property type="match status" value="1"/>
</dbReference>
<dbReference type="RefSeq" id="WP_306298252.1">
    <property type="nucleotide sequence ID" value="NZ_FUKJ01000416.1"/>
</dbReference>
<gene>
    <name evidence="5" type="ORF">CRENPOLYSF2_520014</name>
</gene>
<dbReference type="PROSITE" id="PS50887">
    <property type="entry name" value="GGDEF"/>
    <property type="match status" value="1"/>
</dbReference>
<protein>
    <recommendedName>
        <fullName evidence="2">diguanylate cyclase</fullName>
        <ecNumber evidence="2">2.7.7.65</ecNumber>
    </recommendedName>
</protein>
<evidence type="ECO:0000256" key="3">
    <source>
        <dbReference type="ARBA" id="ARBA00034247"/>
    </source>
</evidence>
<dbReference type="SMART" id="SM00267">
    <property type="entry name" value="GGDEF"/>
    <property type="match status" value="1"/>
</dbReference>
<evidence type="ECO:0000313" key="5">
    <source>
        <dbReference type="EMBL" id="SJM95321.1"/>
    </source>
</evidence>
<proteinExistence type="predicted"/>
<dbReference type="Pfam" id="PF00990">
    <property type="entry name" value="GGDEF"/>
    <property type="match status" value="1"/>
</dbReference>
<dbReference type="EC" id="2.7.7.65" evidence="2"/>
<feature type="domain" description="GGDEF" evidence="4">
    <location>
        <begin position="122"/>
        <end position="253"/>
    </location>
</feature>
<dbReference type="InterPro" id="IPR043128">
    <property type="entry name" value="Rev_trsase/Diguanyl_cyclase"/>
</dbReference>